<keyword evidence="1" id="KW-0472">Membrane</keyword>
<reference evidence="2 3" key="1">
    <citation type="submission" date="2018-10" db="EMBL/GenBank/DDBJ databases">
        <title>Draft genome of Mycobacterium hodleri strain B.</title>
        <authorList>
            <person name="Amande T.J."/>
            <person name="Mcgenity T.J."/>
        </authorList>
    </citation>
    <scope>NUCLEOTIDE SEQUENCE [LARGE SCALE GENOMIC DNA]</scope>
    <source>
        <strain evidence="2 3">B</strain>
    </source>
</reference>
<feature type="transmembrane region" description="Helical" evidence="1">
    <location>
        <begin position="51"/>
        <end position="68"/>
    </location>
</feature>
<feature type="transmembrane region" description="Helical" evidence="1">
    <location>
        <begin position="80"/>
        <end position="101"/>
    </location>
</feature>
<protein>
    <recommendedName>
        <fullName evidence="4">Integral membrane protein</fullName>
    </recommendedName>
</protein>
<dbReference type="Proteomes" id="UP000315759">
    <property type="component" value="Unassembled WGS sequence"/>
</dbReference>
<keyword evidence="3" id="KW-1185">Reference proteome</keyword>
<evidence type="ECO:0000313" key="2">
    <source>
        <dbReference type="EMBL" id="TQR85880.1"/>
    </source>
</evidence>
<proteinExistence type="predicted"/>
<dbReference type="EMBL" id="VIFX01000017">
    <property type="protein sequence ID" value="TQR85880.1"/>
    <property type="molecule type" value="Genomic_DNA"/>
</dbReference>
<evidence type="ECO:0000313" key="3">
    <source>
        <dbReference type="Proteomes" id="UP000315759"/>
    </source>
</evidence>
<feature type="transmembrane region" description="Helical" evidence="1">
    <location>
        <begin position="107"/>
        <end position="128"/>
    </location>
</feature>
<comment type="caution">
    <text evidence="2">The sequence shown here is derived from an EMBL/GenBank/DDBJ whole genome shotgun (WGS) entry which is preliminary data.</text>
</comment>
<sequence>MVAAATLASSGPALVLAAVAVAALLAGMVIRLAATLAVVAVVGALALSEPSPVVAAIAGLAATAYLVVRHADGTDAATALTVPTVLAALGLSAVTVLGATVPLALPWVPLVAPLAVVAAYVIVLDRYAGNPGHGGPLR</sequence>
<name>A0A544W0Z0_9MYCO</name>
<gene>
    <name evidence="2" type="ORF">D8S82_14985</name>
</gene>
<organism evidence="2 3">
    <name type="scientific">Mycolicibacterium hodleri</name>
    <dbReference type="NCBI Taxonomy" id="49897"/>
    <lineage>
        <taxon>Bacteria</taxon>
        <taxon>Bacillati</taxon>
        <taxon>Actinomycetota</taxon>
        <taxon>Actinomycetes</taxon>
        <taxon>Mycobacteriales</taxon>
        <taxon>Mycobacteriaceae</taxon>
        <taxon>Mycolicibacterium</taxon>
    </lineage>
</organism>
<keyword evidence="1" id="KW-1133">Transmembrane helix</keyword>
<evidence type="ECO:0000256" key="1">
    <source>
        <dbReference type="SAM" id="Phobius"/>
    </source>
</evidence>
<keyword evidence="1" id="KW-0812">Transmembrane</keyword>
<dbReference type="AlphaFoldDB" id="A0A544W0Z0"/>
<feature type="transmembrane region" description="Helical" evidence="1">
    <location>
        <begin position="12"/>
        <end position="45"/>
    </location>
</feature>
<evidence type="ECO:0008006" key="4">
    <source>
        <dbReference type="Google" id="ProtNLM"/>
    </source>
</evidence>
<accession>A0A544W0Z0</accession>